<dbReference type="Pfam" id="PF17186">
    <property type="entry name" value="Lipocalin_9"/>
    <property type="match status" value="1"/>
</dbReference>
<name>A0A0P9D6Z4_9CHLR</name>
<proteinExistence type="predicted"/>
<comment type="caution">
    <text evidence="1">The sequence shown here is derived from an EMBL/GenBank/DDBJ whole genome shotgun (WGS) entry which is preliminary data.</text>
</comment>
<dbReference type="Proteomes" id="UP000050509">
    <property type="component" value="Unassembled WGS sequence"/>
</dbReference>
<organism evidence="1 2">
    <name type="scientific">Kouleothrix aurantiaca</name>
    <dbReference type="NCBI Taxonomy" id="186479"/>
    <lineage>
        <taxon>Bacteria</taxon>
        <taxon>Bacillati</taxon>
        <taxon>Chloroflexota</taxon>
        <taxon>Chloroflexia</taxon>
        <taxon>Chloroflexales</taxon>
        <taxon>Roseiflexineae</taxon>
        <taxon>Roseiflexaceae</taxon>
        <taxon>Kouleothrix</taxon>
    </lineage>
</organism>
<dbReference type="SUPFAM" id="SSF159245">
    <property type="entry name" value="AttH-like"/>
    <property type="match status" value="1"/>
</dbReference>
<reference evidence="1 2" key="1">
    <citation type="submission" date="2015-09" db="EMBL/GenBank/DDBJ databases">
        <title>Draft genome sequence of Kouleothrix aurantiaca JCM 19913.</title>
        <authorList>
            <person name="Hemp J."/>
        </authorList>
    </citation>
    <scope>NUCLEOTIDE SEQUENCE [LARGE SCALE GENOMIC DNA]</scope>
    <source>
        <strain evidence="1 2">COM-B</strain>
    </source>
</reference>
<dbReference type="AlphaFoldDB" id="A0A0P9D6Z4"/>
<feature type="non-terminal residue" evidence="1">
    <location>
        <position position="1"/>
    </location>
</feature>
<sequence length="63" mass="6812">PSANLDLTSTPYLADQERPLATVYWEGAVRIEGTANGQPISGSGYVELTGYAEQQGEDNVRVR</sequence>
<dbReference type="Gene3D" id="2.40.370.10">
    <property type="entry name" value="AttH-like domain"/>
    <property type="match status" value="1"/>
</dbReference>
<accession>A0A0P9D6Z4</accession>
<dbReference type="InterPro" id="IPR023374">
    <property type="entry name" value="AttH-like_dom_sf"/>
</dbReference>
<dbReference type="EMBL" id="LJCR01000222">
    <property type="protein sequence ID" value="KPV53593.1"/>
    <property type="molecule type" value="Genomic_DNA"/>
</dbReference>
<gene>
    <name evidence="1" type="ORF">SE17_08730</name>
</gene>
<evidence type="ECO:0000313" key="2">
    <source>
        <dbReference type="Proteomes" id="UP000050509"/>
    </source>
</evidence>
<protein>
    <submittedName>
        <fullName evidence="1">Uncharacterized protein</fullName>
    </submittedName>
</protein>
<evidence type="ECO:0000313" key="1">
    <source>
        <dbReference type="EMBL" id="KPV53593.1"/>
    </source>
</evidence>
<keyword evidence="2" id="KW-1185">Reference proteome</keyword>